<keyword evidence="2" id="KW-1185">Reference proteome</keyword>
<organism evidence="1 2">
    <name type="scientific">Daphnia magna</name>
    <dbReference type="NCBI Taxonomy" id="35525"/>
    <lineage>
        <taxon>Eukaryota</taxon>
        <taxon>Metazoa</taxon>
        <taxon>Ecdysozoa</taxon>
        <taxon>Arthropoda</taxon>
        <taxon>Crustacea</taxon>
        <taxon>Branchiopoda</taxon>
        <taxon>Diplostraca</taxon>
        <taxon>Cladocera</taxon>
        <taxon>Anomopoda</taxon>
        <taxon>Daphniidae</taxon>
        <taxon>Daphnia</taxon>
    </lineage>
</organism>
<name>A0A0P6A6S1_9CRUS</name>
<protein>
    <submittedName>
        <fullName evidence="1">Uncharacterized protein</fullName>
    </submittedName>
</protein>
<dbReference type="AlphaFoldDB" id="A0A0P6A6S1"/>
<sequence>MIVQVCGASRSHDRAQIKLGRMDEKRKKTEEKLFQPTCFVISIRPVRMHLEKMKLKNGFHR</sequence>
<dbReference type="EMBL" id="LRGB01000311">
    <property type="protein sequence ID" value="KZS19897.1"/>
    <property type="molecule type" value="Genomic_DNA"/>
</dbReference>
<gene>
    <name evidence="1" type="ORF">APZ42_013705</name>
</gene>
<dbReference type="Proteomes" id="UP000076858">
    <property type="component" value="Unassembled WGS sequence"/>
</dbReference>
<accession>A0A0P6A6S1</accession>
<comment type="caution">
    <text evidence="1">The sequence shown here is derived from an EMBL/GenBank/DDBJ whole genome shotgun (WGS) entry which is preliminary data.</text>
</comment>
<reference evidence="1 2" key="1">
    <citation type="submission" date="2016-03" db="EMBL/GenBank/DDBJ databases">
        <title>EvidentialGene: Evidence-directed Construction of Genes on Genomes.</title>
        <authorList>
            <person name="Gilbert D.G."/>
            <person name="Choi J.-H."/>
            <person name="Mockaitis K."/>
            <person name="Colbourne J."/>
            <person name="Pfrender M."/>
        </authorList>
    </citation>
    <scope>NUCLEOTIDE SEQUENCE [LARGE SCALE GENOMIC DNA]</scope>
    <source>
        <strain evidence="1 2">Xinb3</strain>
        <tissue evidence="1">Complete organism</tissue>
    </source>
</reference>
<proteinExistence type="predicted"/>
<evidence type="ECO:0000313" key="2">
    <source>
        <dbReference type="Proteomes" id="UP000076858"/>
    </source>
</evidence>
<evidence type="ECO:0000313" key="1">
    <source>
        <dbReference type="EMBL" id="KZS19897.1"/>
    </source>
</evidence>